<dbReference type="InterPro" id="IPR043519">
    <property type="entry name" value="NT_sf"/>
</dbReference>
<dbReference type="eggNOG" id="ENOG50333C8">
    <property type="taxonomic scope" value="Bacteria"/>
</dbReference>
<dbReference type="EMBL" id="CM001403">
    <property type="protein sequence ID" value="EHQ27649.1"/>
    <property type="molecule type" value="Genomic_DNA"/>
</dbReference>
<protein>
    <submittedName>
        <fullName evidence="1">Uncharacterized protein</fullName>
    </submittedName>
</protein>
<dbReference type="InterPro" id="IPR018700">
    <property type="entry name" value="DUF2204"/>
</dbReference>
<proteinExistence type="predicted"/>
<dbReference type="OrthoDB" id="121150at2"/>
<dbReference type="STRING" id="714943.Mucpa_3551"/>
<reference evidence="1" key="1">
    <citation type="submission" date="2011-09" db="EMBL/GenBank/DDBJ databases">
        <title>The permanent draft genome of Mucilaginibacter paludis DSM 18603.</title>
        <authorList>
            <consortium name="US DOE Joint Genome Institute (JGI-PGF)"/>
            <person name="Lucas S."/>
            <person name="Han J."/>
            <person name="Lapidus A."/>
            <person name="Bruce D."/>
            <person name="Goodwin L."/>
            <person name="Pitluck S."/>
            <person name="Peters L."/>
            <person name="Kyrpides N."/>
            <person name="Mavromatis K."/>
            <person name="Ivanova N."/>
            <person name="Mikhailova N."/>
            <person name="Held B."/>
            <person name="Detter J.C."/>
            <person name="Tapia R."/>
            <person name="Han C."/>
            <person name="Land M."/>
            <person name="Hauser L."/>
            <person name="Markowitz V."/>
            <person name="Cheng J.-F."/>
            <person name="Hugenholtz P."/>
            <person name="Woyke T."/>
            <person name="Wu D."/>
            <person name="Tindall B."/>
            <person name="Brambilla E."/>
            <person name="Klenk H.-P."/>
            <person name="Eisen J.A."/>
        </authorList>
    </citation>
    <scope>NUCLEOTIDE SEQUENCE [LARGE SCALE GENOMIC DNA]</scope>
    <source>
        <strain evidence="1">DSM 18603</strain>
    </source>
</reference>
<evidence type="ECO:0000313" key="1">
    <source>
        <dbReference type="EMBL" id="EHQ27649.1"/>
    </source>
</evidence>
<gene>
    <name evidence="1" type="ORF">Mucpa_3551</name>
</gene>
<organism evidence="1 2">
    <name type="scientific">Mucilaginibacter paludis DSM 18603</name>
    <dbReference type="NCBI Taxonomy" id="714943"/>
    <lineage>
        <taxon>Bacteria</taxon>
        <taxon>Pseudomonadati</taxon>
        <taxon>Bacteroidota</taxon>
        <taxon>Sphingobacteriia</taxon>
        <taxon>Sphingobacteriales</taxon>
        <taxon>Sphingobacteriaceae</taxon>
        <taxon>Mucilaginibacter</taxon>
    </lineage>
</organism>
<dbReference type="SUPFAM" id="SSF81301">
    <property type="entry name" value="Nucleotidyltransferase"/>
    <property type="match status" value="1"/>
</dbReference>
<dbReference type="AlphaFoldDB" id="H1YIV4"/>
<sequence length="170" mass="19720">MENKLIADLVRVCEVLKNYGIEYLIVGGTAVALHGYFRITMNIDGTPNDKHDLDIWYNPTYKNYFLLLNALAELGFDANGFKKEKSPNPKKSYFQFETDDFSFDFLPELLSLKKFGSAFRKKEIVNLNGIEIWYISYEDLLNEKQENGRSKDINDIEQLKIRNSNETGQN</sequence>
<dbReference type="RefSeq" id="WP_008508180.1">
    <property type="nucleotide sequence ID" value="NZ_CM001403.1"/>
</dbReference>
<dbReference type="Proteomes" id="UP000002774">
    <property type="component" value="Chromosome"/>
</dbReference>
<keyword evidence="2" id="KW-1185">Reference proteome</keyword>
<dbReference type="Pfam" id="PF09970">
    <property type="entry name" value="DUF2204"/>
    <property type="match status" value="1"/>
</dbReference>
<accession>H1YIV4</accession>
<name>H1YIV4_9SPHI</name>
<evidence type="ECO:0000313" key="2">
    <source>
        <dbReference type="Proteomes" id="UP000002774"/>
    </source>
</evidence>
<dbReference type="Gene3D" id="3.30.460.40">
    <property type="match status" value="1"/>
</dbReference>
<dbReference type="HOGENOM" id="CLU_120522_2_0_10"/>